<feature type="compositionally biased region" description="Acidic residues" evidence="1">
    <location>
        <begin position="168"/>
        <end position="177"/>
    </location>
</feature>
<feature type="region of interest" description="Disordered" evidence="1">
    <location>
        <begin position="79"/>
        <end position="177"/>
    </location>
</feature>
<evidence type="ECO:0000256" key="1">
    <source>
        <dbReference type="SAM" id="MobiDB-lite"/>
    </source>
</evidence>
<reference evidence="2" key="1">
    <citation type="journal article" date="2013" name="Environ. Microbiol.">
        <title>Microbiota from the distal guts of lean and obese adolescents exhibit partial functional redundancy besides clear differences in community structure.</title>
        <authorList>
            <person name="Ferrer M."/>
            <person name="Ruiz A."/>
            <person name="Lanza F."/>
            <person name="Haange S.B."/>
            <person name="Oberbach A."/>
            <person name="Till H."/>
            <person name="Bargiela R."/>
            <person name="Campoy C."/>
            <person name="Segura M.T."/>
            <person name="Richter M."/>
            <person name="von Bergen M."/>
            <person name="Seifert J."/>
            <person name="Suarez A."/>
        </authorList>
    </citation>
    <scope>NUCLEOTIDE SEQUENCE</scope>
</reference>
<gene>
    <name evidence="2" type="ORF">LEA_07991</name>
</gene>
<name>K1TA58_9ZZZZ</name>
<accession>K1TA58</accession>
<comment type="caution">
    <text evidence="2">The sequence shown here is derived from an EMBL/GenBank/DDBJ whole genome shotgun (WGS) entry which is preliminary data.</text>
</comment>
<dbReference type="AlphaFoldDB" id="K1TA58"/>
<protein>
    <submittedName>
        <fullName evidence="2">Uncharacterized protein</fullName>
    </submittedName>
</protein>
<dbReference type="EMBL" id="AJWY01005288">
    <property type="protein sequence ID" value="EKC70042.1"/>
    <property type="molecule type" value="Genomic_DNA"/>
</dbReference>
<feature type="region of interest" description="Disordered" evidence="1">
    <location>
        <begin position="237"/>
        <end position="277"/>
    </location>
</feature>
<feature type="compositionally biased region" description="Basic and acidic residues" evidence="1">
    <location>
        <begin position="94"/>
        <end position="113"/>
    </location>
</feature>
<sequence length="277" mass="31317">VKEANERKAESKTIEEVTGTEKNIDKIKAVGKEAADTESFDFPEINESVVEEIKPYDDIEGATIDVNSMTHPQEVEEIKIPGISDDLNGLESDSSDKAEAEKEDVVAKTEKEKKRLKLRPFSVKPKKTENPLKEDKKVEAPVNTNVPLEEDEDFKLINPDDVSKVEEPVIDDLGEDTTETVDMEFDEDMDMVMKSDEEKEDILNVDDVEDILHQLQARGILKAETVNSAVSIIENVRETKKESKEEKPDEKEVSTLDRWQEDNVEVEKPLGKRADFG</sequence>
<evidence type="ECO:0000313" key="2">
    <source>
        <dbReference type="EMBL" id="EKC70042.1"/>
    </source>
</evidence>
<proteinExistence type="predicted"/>
<organism evidence="2">
    <name type="scientific">human gut metagenome</name>
    <dbReference type="NCBI Taxonomy" id="408170"/>
    <lineage>
        <taxon>unclassified sequences</taxon>
        <taxon>metagenomes</taxon>
        <taxon>organismal metagenomes</taxon>
    </lineage>
</organism>
<feature type="compositionally biased region" description="Basic and acidic residues" evidence="1">
    <location>
        <begin position="126"/>
        <end position="139"/>
    </location>
</feature>
<feature type="non-terminal residue" evidence="2">
    <location>
        <position position="1"/>
    </location>
</feature>